<dbReference type="AlphaFoldDB" id="A0AA37BCT6"/>
<dbReference type="Gene3D" id="3.30.70.360">
    <property type="match status" value="1"/>
</dbReference>
<dbReference type="Proteomes" id="UP000627984">
    <property type="component" value="Unassembled WGS sequence"/>
</dbReference>
<dbReference type="InterPro" id="IPR017144">
    <property type="entry name" value="Xaa-Arg_dipeptidase"/>
</dbReference>
<evidence type="ECO:0000313" key="3">
    <source>
        <dbReference type="EMBL" id="GGK51731.1"/>
    </source>
</evidence>
<comment type="caution">
    <text evidence="3">The sequence shown here is derived from an EMBL/GenBank/DDBJ whole genome shotgun (WGS) entry which is preliminary data.</text>
</comment>
<evidence type="ECO:0000259" key="2">
    <source>
        <dbReference type="Pfam" id="PF07687"/>
    </source>
</evidence>
<dbReference type="InterPro" id="IPR011650">
    <property type="entry name" value="Peptidase_M20_dimer"/>
</dbReference>
<dbReference type="Gene3D" id="3.40.630.10">
    <property type="entry name" value="Zn peptidases"/>
    <property type="match status" value="1"/>
</dbReference>
<evidence type="ECO:0000313" key="4">
    <source>
        <dbReference type="Proteomes" id="UP000627984"/>
    </source>
</evidence>
<dbReference type="InterPro" id="IPR052030">
    <property type="entry name" value="Peptidase_M20/M20A_hydrolases"/>
</dbReference>
<dbReference type="PANTHER" id="PTHR30575">
    <property type="entry name" value="PEPTIDASE M20"/>
    <property type="match status" value="1"/>
</dbReference>
<dbReference type="GO" id="GO:0071713">
    <property type="term" value="F:para-aminobenzoyl-glutamate hydrolase activity"/>
    <property type="evidence" value="ECO:0007669"/>
    <property type="project" value="TreeGrafter"/>
</dbReference>
<protein>
    <recommendedName>
        <fullName evidence="1">Peptidase M20 domain-containing protein 2</fullName>
    </recommendedName>
</protein>
<dbReference type="InterPro" id="IPR002933">
    <property type="entry name" value="Peptidase_M20"/>
</dbReference>
<dbReference type="GO" id="GO:0005737">
    <property type="term" value="C:cytoplasm"/>
    <property type="evidence" value="ECO:0007669"/>
    <property type="project" value="TreeGrafter"/>
</dbReference>
<dbReference type="EMBL" id="BMQD01000002">
    <property type="protein sequence ID" value="GGK51731.1"/>
    <property type="molecule type" value="Genomic_DNA"/>
</dbReference>
<reference evidence="3" key="1">
    <citation type="journal article" date="2014" name="Int. J. Syst. Evol. Microbiol.">
        <title>Complete genome sequence of Corynebacterium casei LMG S-19264T (=DSM 44701T), isolated from a smear-ripened cheese.</title>
        <authorList>
            <consortium name="US DOE Joint Genome Institute (JGI-PGF)"/>
            <person name="Walter F."/>
            <person name="Albersmeier A."/>
            <person name="Kalinowski J."/>
            <person name="Ruckert C."/>
        </authorList>
    </citation>
    <scope>NUCLEOTIDE SEQUENCE</scope>
    <source>
        <strain evidence="3">JCM 3093</strain>
    </source>
</reference>
<dbReference type="GO" id="GO:0016805">
    <property type="term" value="F:dipeptidase activity"/>
    <property type="evidence" value="ECO:0007669"/>
    <property type="project" value="InterPro"/>
</dbReference>
<dbReference type="PANTHER" id="PTHR30575:SF0">
    <property type="entry name" value="XAA-ARG DIPEPTIDASE"/>
    <property type="match status" value="1"/>
</dbReference>
<dbReference type="PIRSF" id="PIRSF037226">
    <property type="entry name" value="Amidohydrolase_ACY1L2_prd"/>
    <property type="match status" value="1"/>
</dbReference>
<dbReference type="FunFam" id="3.30.70.360:FF:000004">
    <property type="entry name" value="Peptidase M20 domain-containing protein 2"/>
    <property type="match status" value="1"/>
</dbReference>
<name>A0AA37BCT6_9ACTN</name>
<sequence length="412" mass="41378">MGAPGADVAGAGAKGADVNGADVSGAGAAGAGAEGPGRDPVKAAIRERVLAHAGELVGLSHRIHAHPETAFAEHRAAEWTARALSAAGFEVTAGAGGLPTAFSASYGSGPVTVAFCAEYDALPGLGHACGHNVIAAAAVGAGLALAPVADALGLTVKVVGTPAEERGGGKALLLEAGVFDGVDAAMMVHPGPFETVRFRSFALGTLDAEYLGRPAHATLAPHEGRNAADAMTLAQVAIGLLRQQLPRDWHVHGVVTAAGEAPNVIPARAAASYEIRAARAEDLAALRARVEDCFRGAAVASGCELNLTRPEPDYLDFRDDAGLAELYAANAAALGRPAPVEREPFAMTDMANVSHVVRAIHPMLDIGAGGAVPHDAAFAEAAAAPAADRALLDAAVLLAWTAADLVRPPAGA</sequence>
<dbReference type="InterPro" id="IPR036264">
    <property type="entry name" value="Bact_exopeptidase_dim_dom"/>
</dbReference>
<dbReference type="NCBIfam" id="TIGR01891">
    <property type="entry name" value="amidohydrolases"/>
    <property type="match status" value="1"/>
</dbReference>
<evidence type="ECO:0000256" key="1">
    <source>
        <dbReference type="PIRNR" id="PIRNR037226"/>
    </source>
</evidence>
<dbReference type="Pfam" id="PF07687">
    <property type="entry name" value="M20_dimer"/>
    <property type="match status" value="1"/>
</dbReference>
<gene>
    <name evidence="3" type="primary">amiB1</name>
    <name evidence="3" type="ORF">GCM10010126_09090</name>
</gene>
<feature type="domain" description="Peptidase M20 dimerisation" evidence="2">
    <location>
        <begin position="209"/>
        <end position="296"/>
    </location>
</feature>
<accession>A0AA37BCT6</accession>
<organism evidence="3 4">
    <name type="scientific">Planomonospora parontospora</name>
    <dbReference type="NCBI Taxonomy" id="58119"/>
    <lineage>
        <taxon>Bacteria</taxon>
        <taxon>Bacillati</taxon>
        <taxon>Actinomycetota</taxon>
        <taxon>Actinomycetes</taxon>
        <taxon>Streptosporangiales</taxon>
        <taxon>Streptosporangiaceae</taxon>
        <taxon>Planomonospora</taxon>
    </lineage>
</organism>
<dbReference type="Pfam" id="PF01546">
    <property type="entry name" value="Peptidase_M20"/>
    <property type="match status" value="1"/>
</dbReference>
<dbReference type="SUPFAM" id="SSF55031">
    <property type="entry name" value="Bacterial exopeptidase dimerisation domain"/>
    <property type="match status" value="1"/>
</dbReference>
<dbReference type="GO" id="GO:0046657">
    <property type="term" value="P:folic acid catabolic process"/>
    <property type="evidence" value="ECO:0007669"/>
    <property type="project" value="TreeGrafter"/>
</dbReference>
<reference evidence="3" key="2">
    <citation type="submission" date="2022-09" db="EMBL/GenBank/DDBJ databases">
        <authorList>
            <person name="Sun Q."/>
            <person name="Ohkuma M."/>
        </authorList>
    </citation>
    <scope>NUCLEOTIDE SEQUENCE</scope>
    <source>
        <strain evidence="3">JCM 3093</strain>
    </source>
</reference>
<dbReference type="InterPro" id="IPR017439">
    <property type="entry name" value="Amidohydrolase"/>
</dbReference>
<proteinExistence type="inferred from homology"/>
<dbReference type="SUPFAM" id="SSF53187">
    <property type="entry name" value="Zn-dependent exopeptidases"/>
    <property type="match status" value="1"/>
</dbReference>
<comment type="similarity">
    <text evidence="1">Belongs to the peptidase M20A family.</text>
</comment>